<feature type="region of interest" description="Disordered" evidence="7">
    <location>
        <begin position="491"/>
        <end position="521"/>
    </location>
</feature>
<reference evidence="9" key="1">
    <citation type="submission" date="2017-11" db="EMBL/GenBank/DDBJ databases">
        <title>The sensing device of the deep-sea amphipod.</title>
        <authorList>
            <person name="Kobayashi H."/>
            <person name="Nagahama T."/>
            <person name="Arai W."/>
            <person name="Sasagawa Y."/>
            <person name="Umeda M."/>
            <person name="Hayashi T."/>
            <person name="Nikaido I."/>
            <person name="Watanabe H."/>
            <person name="Oguri K."/>
            <person name="Kitazato H."/>
            <person name="Fujioka K."/>
            <person name="Kido Y."/>
            <person name="Takami H."/>
        </authorList>
    </citation>
    <scope>NUCLEOTIDE SEQUENCE</scope>
    <source>
        <tissue evidence="9">Whole body</tissue>
    </source>
</reference>
<comment type="subcellular location">
    <subcellularLocation>
        <location evidence="1">Cytoplasm</location>
    </subcellularLocation>
</comment>
<evidence type="ECO:0000256" key="1">
    <source>
        <dbReference type="ARBA" id="ARBA00004496"/>
    </source>
</evidence>
<protein>
    <recommendedName>
        <fullName evidence="8">Dynein axonemal assembly factor 5 TPR repeats domain-containing protein</fullName>
    </recommendedName>
</protein>
<evidence type="ECO:0000256" key="7">
    <source>
        <dbReference type="SAM" id="MobiDB-lite"/>
    </source>
</evidence>
<dbReference type="PROSITE" id="PS50077">
    <property type="entry name" value="HEAT_REPEAT"/>
    <property type="match status" value="1"/>
</dbReference>
<name>A0A6A7G1B8_9CRUS</name>
<evidence type="ECO:0000256" key="5">
    <source>
        <dbReference type="ARBA" id="ARBA00022927"/>
    </source>
</evidence>
<accession>A0A6A7G1B8</accession>
<evidence type="ECO:0000256" key="3">
    <source>
        <dbReference type="ARBA" id="ARBA00022490"/>
    </source>
</evidence>
<keyword evidence="2" id="KW-0813">Transport</keyword>
<feature type="repeat" description="HEAT" evidence="6">
    <location>
        <begin position="444"/>
        <end position="481"/>
    </location>
</feature>
<organism evidence="9">
    <name type="scientific">Hirondellea gigas</name>
    <dbReference type="NCBI Taxonomy" id="1518452"/>
    <lineage>
        <taxon>Eukaryota</taxon>
        <taxon>Metazoa</taxon>
        <taxon>Ecdysozoa</taxon>
        <taxon>Arthropoda</taxon>
        <taxon>Crustacea</taxon>
        <taxon>Multicrustacea</taxon>
        <taxon>Malacostraca</taxon>
        <taxon>Eumalacostraca</taxon>
        <taxon>Peracarida</taxon>
        <taxon>Amphipoda</taxon>
        <taxon>Amphilochidea</taxon>
        <taxon>Lysianassida</taxon>
        <taxon>Lysianassidira</taxon>
        <taxon>Lysianassoidea</taxon>
        <taxon>Lysianassidae</taxon>
        <taxon>Hirondellea</taxon>
    </lineage>
</organism>
<evidence type="ECO:0000259" key="8">
    <source>
        <dbReference type="Pfam" id="PF25757"/>
    </source>
</evidence>
<keyword evidence="5" id="KW-0653">Protein transport</keyword>
<keyword evidence="4" id="KW-0677">Repeat</keyword>
<dbReference type="GO" id="GO:0005737">
    <property type="term" value="C:cytoplasm"/>
    <property type="evidence" value="ECO:0007669"/>
    <property type="project" value="UniProtKB-SubCell"/>
</dbReference>
<dbReference type="PANTHER" id="PTHR10527">
    <property type="entry name" value="IMPORTIN BETA"/>
    <property type="match status" value="1"/>
</dbReference>
<proteinExistence type="evidence at transcript level"/>
<keyword evidence="3" id="KW-0963">Cytoplasm</keyword>
<dbReference type="InterPro" id="IPR040122">
    <property type="entry name" value="Importin_beta"/>
</dbReference>
<dbReference type="GO" id="GO:0006606">
    <property type="term" value="P:protein import into nucleus"/>
    <property type="evidence" value="ECO:0007669"/>
    <property type="project" value="InterPro"/>
</dbReference>
<dbReference type="AlphaFoldDB" id="A0A6A7G1B8"/>
<sequence length="695" mass="75947">MSDTTNEAVQNLVDGLCSQQKLLRDRGLVQLKTAIAGLSDAALTSLITNLMLIVEKRDSAWESKHGSLEGLRVIVTTLQQQREDSEDWDRLRSASLALLTDAEVRVRQAAGCLLGVMCSVDRGATYSICHDTVLQLVRNNLERQLFEPDGAENDGGGVGAYDVSTASIDQLKHKLANSTARERRMSGSRDPAQIFHDTAGWKNLESSLNCLQEMIQGTGDLFTPYCDEELVVLIMATLTHANRFVRETGFGVCAALVSNGFVNELSDGPVATHGATLVQHLGLGLADNWSQVRLAASVATRKFLTSLPPCAQHSCYPALLPRICLNRYYVAEGVRLYSQETWRQVAGTEGKSLVQQYMQHVVEYYIEATAADNHAVREAACACIAELATKLPGGSVQPYVEKLLEALLSCFTDDSWPVRDAACVACGNFIQSFPEEGRPSMERLYPLFFANLQDSIPSVRQGAAVALGNVVQAYGSDAIQRIAPMLRDRLNGVSSQSNESERNSEMESVPANYGVAKRQRDNDIQLHEDRQMYSCGSLAPKMGRGSGGGCSDCKFRRPPQPWEGGDGAVWLVGELAMVGGHDGHNAVMSVLAEVAESCKGRHYTQHVTLLESLCKNLPRICKGIGKNNFKPHLHHFIDLIFYALECENSLTSSAASQCLTALSTDIGPNILRGRIEEHNTRYLTALDANNYSAPF</sequence>
<evidence type="ECO:0000256" key="4">
    <source>
        <dbReference type="ARBA" id="ARBA00022737"/>
    </source>
</evidence>
<dbReference type="InterPro" id="IPR021133">
    <property type="entry name" value="HEAT_type_2"/>
</dbReference>
<dbReference type="EMBL" id="IACT01005128">
    <property type="protein sequence ID" value="LAC24294.1"/>
    <property type="molecule type" value="mRNA"/>
</dbReference>
<dbReference type="InterPro" id="IPR016024">
    <property type="entry name" value="ARM-type_fold"/>
</dbReference>
<dbReference type="Pfam" id="PF25757">
    <property type="entry name" value="TPR_DNAAF5"/>
    <property type="match status" value="1"/>
</dbReference>
<evidence type="ECO:0000256" key="2">
    <source>
        <dbReference type="ARBA" id="ARBA00022448"/>
    </source>
</evidence>
<feature type="domain" description="Dynein axonemal assembly factor 5 TPR repeats" evidence="8">
    <location>
        <begin position="242"/>
        <end position="469"/>
    </location>
</feature>
<evidence type="ECO:0000313" key="9">
    <source>
        <dbReference type="EMBL" id="LAC24294.1"/>
    </source>
</evidence>
<dbReference type="InterPro" id="IPR057978">
    <property type="entry name" value="TPR_DAAF5"/>
</dbReference>
<dbReference type="SUPFAM" id="SSF48371">
    <property type="entry name" value="ARM repeat"/>
    <property type="match status" value="1"/>
</dbReference>
<dbReference type="Gene3D" id="1.25.10.10">
    <property type="entry name" value="Leucine-rich Repeat Variant"/>
    <property type="match status" value="2"/>
</dbReference>
<dbReference type="InterPro" id="IPR011989">
    <property type="entry name" value="ARM-like"/>
</dbReference>
<evidence type="ECO:0000256" key="6">
    <source>
        <dbReference type="PROSITE-ProRule" id="PRU00103"/>
    </source>
</evidence>